<dbReference type="PROSITE" id="PS51257">
    <property type="entry name" value="PROKAR_LIPOPROTEIN"/>
    <property type="match status" value="1"/>
</dbReference>
<proteinExistence type="predicted"/>
<accession>A0ABV8MN06</accession>
<dbReference type="Proteomes" id="UP001595791">
    <property type="component" value="Unassembled WGS sequence"/>
</dbReference>
<name>A0ABV8MN06_9NEIS</name>
<sequence length="126" mass="13733">MKTLSLLLGAALLGGCANLHNESLLDGRREFGRADMHLYPVKVVAIDGKSVISDDPVRAEAGERRLKLITAPVGGFYLPPEKVVPFTIAPCKRYYLAARRDSPLQQDFELVVQDVEPLAGCDTQAP</sequence>
<dbReference type="EMBL" id="JBHSBU010000001">
    <property type="protein sequence ID" value="MFC4159572.1"/>
    <property type="molecule type" value="Genomic_DNA"/>
</dbReference>
<evidence type="ECO:0000313" key="1">
    <source>
        <dbReference type="EMBL" id="MFC4159572.1"/>
    </source>
</evidence>
<evidence type="ECO:0000313" key="2">
    <source>
        <dbReference type="Proteomes" id="UP001595791"/>
    </source>
</evidence>
<organism evidence="1 2">
    <name type="scientific">Chitinimonas lacunae</name>
    <dbReference type="NCBI Taxonomy" id="1963018"/>
    <lineage>
        <taxon>Bacteria</taxon>
        <taxon>Pseudomonadati</taxon>
        <taxon>Pseudomonadota</taxon>
        <taxon>Betaproteobacteria</taxon>
        <taxon>Neisseriales</taxon>
        <taxon>Chitinibacteraceae</taxon>
        <taxon>Chitinimonas</taxon>
    </lineage>
</organism>
<gene>
    <name evidence="1" type="ORF">ACFOW7_09440</name>
</gene>
<evidence type="ECO:0008006" key="3">
    <source>
        <dbReference type="Google" id="ProtNLM"/>
    </source>
</evidence>
<comment type="caution">
    <text evidence="1">The sequence shown here is derived from an EMBL/GenBank/DDBJ whole genome shotgun (WGS) entry which is preliminary data.</text>
</comment>
<dbReference type="RefSeq" id="WP_378163470.1">
    <property type="nucleotide sequence ID" value="NZ_JBHSBU010000001.1"/>
</dbReference>
<reference evidence="2" key="1">
    <citation type="journal article" date="2019" name="Int. J. Syst. Evol. Microbiol.">
        <title>The Global Catalogue of Microorganisms (GCM) 10K type strain sequencing project: providing services to taxonomists for standard genome sequencing and annotation.</title>
        <authorList>
            <consortium name="The Broad Institute Genomics Platform"/>
            <consortium name="The Broad Institute Genome Sequencing Center for Infectious Disease"/>
            <person name="Wu L."/>
            <person name="Ma J."/>
        </authorList>
    </citation>
    <scope>NUCLEOTIDE SEQUENCE [LARGE SCALE GENOMIC DNA]</scope>
    <source>
        <strain evidence="2">LMG 29894</strain>
    </source>
</reference>
<protein>
    <recommendedName>
        <fullName evidence="3">Lipoprotein</fullName>
    </recommendedName>
</protein>
<keyword evidence="2" id="KW-1185">Reference proteome</keyword>